<dbReference type="SUPFAM" id="SSF55594">
    <property type="entry name" value="HPr-like"/>
    <property type="match status" value="1"/>
</dbReference>
<evidence type="ECO:0000259" key="1">
    <source>
        <dbReference type="Pfam" id="PF00381"/>
    </source>
</evidence>
<name>A0A9D2SI11_9FIRM</name>
<dbReference type="InterPro" id="IPR035895">
    <property type="entry name" value="HPr-like_sf"/>
</dbReference>
<dbReference type="EMBL" id="DWWT01000035">
    <property type="protein sequence ID" value="HJC06142.1"/>
    <property type="molecule type" value="Genomic_DNA"/>
</dbReference>
<dbReference type="InterPro" id="IPR000032">
    <property type="entry name" value="HPr-like"/>
</dbReference>
<feature type="domain" description="HPr" evidence="1">
    <location>
        <begin position="13"/>
        <end position="70"/>
    </location>
</feature>
<dbReference type="Proteomes" id="UP000823910">
    <property type="component" value="Unassembled WGS sequence"/>
</dbReference>
<gene>
    <name evidence="2" type="ORF">H9704_08310</name>
</gene>
<dbReference type="Gene3D" id="3.30.1340.10">
    <property type="entry name" value="HPr-like"/>
    <property type="match status" value="1"/>
</dbReference>
<organism evidence="2 3">
    <name type="scientific">Candidatus Enterocloster excrementipullorum</name>
    <dbReference type="NCBI Taxonomy" id="2838559"/>
    <lineage>
        <taxon>Bacteria</taxon>
        <taxon>Bacillati</taxon>
        <taxon>Bacillota</taxon>
        <taxon>Clostridia</taxon>
        <taxon>Lachnospirales</taxon>
        <taxon>Lachnospiraceae</taxon>
        <taxon>Enterocloster</taxon>
    </lineage>
</organism>
<accession>A0A9D2SI11</accession>
<evidence type="ECO:0000313" key="2">
    <source>
        <dbReference type="EMBL" id="HJC06142.1"/>
    </source>
</evidence>
<reference evidence="2" key="2">
    <citation type="submission" date="2021-04" db="EMBL/GenBank/DDBJ databases">
        <authorList>
            <person name="Gilroy R."/>
        </authorList>
    </citation>
    <scope>NUCLEOTIDE SEQUENCE</scope>
    <source>
        <strain evidence="2">CHK180-15479</strain>
    </source>
</reference>
<comment type="caution">
    <text evidence="2">The sequence shown here is derived from an EMBL/GenBank/DDBJ whole genome shotgun (WGS) entry which is preliminary data.</text>
</comment>
<reference evidence="2" key="1">
    <citation type="journal article" date="2021" name="PeerJ">
        <title>Extensive microbial diversity within the chicken gut microbiome revealed by metagenomics and culture.</title>
        <authorList>
            <person name="Gilroy R."/>
            <person name="Ravi A."/>
            <person name="Getino M."/>
            <person name="Pursley I."/>
            <person name="Horton D.L."/>
            <person name="Alikhan N.F."/>
            <person name="Baker D."/>
            <person name="Gharbi K."/>
            <person name="Hall N."/>
            <person name="Watson M."/>
            <person name="Adriaenssens E.M."/>
            <person name="Foster-Nyarko E."/>
            <person name="Jarju S."/>
            <person name="Secka A."/>
            <person name="Antonio M."/>
            <person name="Oren A."/>
            <person name="Chaudhuri R.R."/>
            <person name="La Ragione R."/>
            <person name="Hildebrand F."/>
            <person name="Pallen M.J."/>
        </authorList>
    </citation>
    <scope>NUCLEOTIDE SEQUENCE</scope>
    <source>
        <strain evidence="2">CHK180-15479</strain>
    </source>
</reference>
<proteinExistence type="predicted"/>
<dbReference type="AlphaFoldDB" id="A0A9D2SI11"/>
<protein>
    <submittedName>
        <fullName evidence="2">HPr family phosphocarrier protein</fullName>
    </submittedName>
</protein>
<evidence type="ECO:0000313" key="3">
    <source>
        <dbReference type="Proteomes" id="UP000823910"/>
    </source>
</evidence>
<sequence length="81" mass="9047">MREKKIMLPTVEIAKKFVAEASKCDFDIDVFYNRVTIDAKSILGVLSLDLTKVLTVQFNGENREFEAYLESVSPEAFAAAA</sequence>
<dbReference type="Pfam" id="PF00381">
    <property type="entry name" value="PTS-HPr"/>
    <property type="match status" value="1"/>
</dbReference>